<proteinExistence type="predicted"/>
<name>A0A9Q0N0B1_9DIPT</name>
<dbReference type="Pfam" id="PF03567">
    <property type="entry name" value="Sulfotransfer_2"/>
    <property type="match status" value="1"/>
</dbReference>
<evidence type="ECO:0000313" key="1">
    <source>
        <dbReference type="EMBL" id="KAJ6640861.1"/>
    </source>
</evidence>
<dbReference type="GO" id="GO:0016020">
    <property type="term" value="C:membrane"/>
    <property type="evidence" value="ECO:0007669"/>
    <property type="project" value="InterPro"/>
</dbReference>
<dbReference type="GO" id="GO:0008146">
    <property type="term" value="F:sulfotransferase activity"/>
    <property type="evidence" value="ECO:0007669"/>
    <property type="project" value="InterPro"/>
</dbReference>
<dbReference type="AlphaFoldDB" id="A0A9Q0N0B1"/>
<organism evidence="1 2">
    <name type="scientific">Pseudolycoriella hygida</name>
    <dbReference type="NCBI Taxonomy" id="35572"/>
    <lineage>
        <taxon>Eukaryota</taxon>
        <taxon>Metazoa</taxon>
        <taxon>Ecdysozoa</taxon>
        <taxon>Arthropoda</taxon>
        <taxon>Hexapoda</taxon>
        <taxon>Insecta</taxon>
        <taxon>Pterygota</taxon>
        <taxon>Neoptera</taxon>
        <taxon>Endopterygota</taxon>
        <taxon>Diptera</taxon>
        <taxon>Nematocera</taxon>
        <taxon>Sciaroidea</taxon>
        <taxon>Sciaridae</taxon>
        <taxon>Pseudolycoriella</taxon>
    </lineage>
</organism>
<comment type="caution">
    <text evidence="1">The sequence shown here is derived from an EMBL/GenBank/DDBJ whole genome shotgun (WGS) entry which is preliminary data.</text>
</comment>
<reference evidence="1" key="1">
    <citation type="submission" date="2022-07" db="EMBL/GenBank/DDBJ databases">
        <authorList>
            <person name="Trinca V."/>
            <person name="Uliana J.V.C."/>
            <person name="Torres T.T."/>
            <person name="Ward R.J."/>
            <person name="Monesi N."/>
        </authorList>
    </citation>
    <scope>NUCLEOTIDE SEQUENCE</scope>
    <source>
        <strain evidence="1">HSMRA1968</strain>
        <tissue evidence="1">Whole embryos</tissue>
    </source>
</reference>
<accession>A0A9Q0N0B1</accession>
<protein>
    <recommendedName>
        <fullName evidence="3">Carbohydrate sulfotransferase</fullName>
    </recommendedName>
</protein>
<sequence length="239" mass="27650">MRGNRSQCRPIKRCILFFSAITVLPLALVYLVTSNDQFYRIKNPNSENGNSTQFMSEELPKALSQSEMEMIEARMAQRNERLAEKCSEFGLDVHGNDSWHQPNPWEFLVNRKYHIIWCNVFKAASTSWMYNFNILAGYSPEFLKKSNAVPLELARKKYPRVTMPEIYEGEEIQVEILFIERKKHLRRPISVYAISQFIPKSFLGSFYISSASKSGGRESRVDEEEVCLLDDSATIGRVE</sequence>
<feature type="non-terminal residue" evidence="1">
    <location>
        <position position="1"/>
    </location>
</feature>
<dbReference type="OrthoDB" id="2019940at2759"/>
<gene>
    <name evidence="1" type="ORF">Bhyg_05794</name>
</gene>
<evidence type="ECO:0000313" key="2">
    <source>
        <dbReference type="Proteomes" id="UP001151699"/>
    </source>
</evidence>
<dbReference type="InterPro" id="IPR005331">
    <property type="entry name" value="Sulfotransferase"/>
</dbReference>
<keyword evidence="2" id="KW-1185">Reference proteome</keyword>
<dbReference type="EMBL" id="WJQU01000002">
    <property type="protein sequence ID" value="KAJ6640861.1"/>
    <property type="molecule type" value="Genomic_DNA"/>
</dbReference>
<evidence type="ECO:0008006" key="3">
    <source>
        <dbReference type="Google" id="ProtNLM"/>
    </source>
</evidence>
<dbReference type="Proteomes" id="UP001151699">
    <property type="component" value="Chromosome B"/>
</dbReference>